<dbReference type="InterPro" id="IPR009081">
    <property type="entry name" value="PP-bd_ACP"/>
</dbReference>
<dbReference type="FunFam" id="3.40.50.980:FF:000001">
    <property type="entry name" value="Non-ribosomal peptide synthetase"/>
    <property type="match status" value="1"/>
</dbReference>
<evidence type="ECO:0000313" key="8">
    <source>
        <dbReference type="Proteomes" id="UP000323257"/>
    </source>
</evidence>
<reference evidence="7 8" key="1">
    <citation type="submission" date="2019-07" db="EMBL/GenBank/DDBJ databases">
        <title>Genomic Encyclopedia of Type Strains, Phase III (KMG-III): the genomes of soil and plant-associated and newly described type strains.</title>
        <authorList>
            <person name="Whitman W."/>
        </authorList>
    </citation>
    <scope>NUCLEOTIDE SEQUENCE [LARGE SCALE GENOMIC DNA]</scope>
    <source>
        <strain evidence="7 8">BL24</strain>
    </source>
</reference>
<dbReference type="Pfam" id="PF13193">
    <property type="entry name" value="AMP-binding_C"/>
    <property type="match status" value="1"/>
</dbReference>
<organism evidence="7 8">
    <name type="scientific">Paenibacillus methanolicus</name>
    <dbReference type="NCBI Taxonomy" id="582686"/>
    <lineage>
        <taxon>Bacteria</taxon>
        <taxon>Bacillati</taxon>
        <taxon>Bacillota</taxon>
        <taxon>Bacilli</taxon>
        <taxon>Bacillales</taxon>
        <taxon>Paenibacillaceae</taxon>
        <taxon>Paenibacillus</taxon>
    </lineage>
</organism>
<accession>A0A5S5CBI6</accession>
<keyword evidence="3" id="KW-0677">Repeat</keyword>
<dbReference type="InterPro" id="IPR023213">
    <property type="entry name" value="CAT-like_dom_sf"/>
</dbReference>
<dbReference type="InterPro" id="IPR025110">
    <property type="entry name" value="AMP-bd_C"/>
</dbReference>
<feature type="domain" description="Carrier" evidence="6">
    <location>
        <begin position="976"/>
        <end position="1051"/>
    </location>
</feature>
<sequence>MIEPQTISRNNVEDVLSLTPVQLGMLFHTLNAAEHELYQEQLCFTLAGEIDGRLLRQALACVIETNEMLRAVFRWQKLEHPVQIILKKADLQWKDHDFSTLEPEARTQALIELKQADRAERIDIASHPVRVTLCKLSARQFEVMLSYHHMVMDGWSLGIVLKEWLDTYRSLRSGHQPDLVPKIPFKQFVKLVQQRDKQAERTYWEAYLQGFEKMNVLSGPKSEKEKSDAVFQCCVLQTELQPRIHAFLTRHRLTLATLLYAAWGVCLQRYCGTDDVVFGTTVSGRSAPIRGMEQMVGMFINTLPLRIRAHSGQSVDDLLQEVATDIQNRMPYDRTSLVDLKAYCGFEGTGDMFDSILVLENYPIERSLQAENEWAYIEKAAMAEQTHYDLTITVIDADRLTFEFRYRSGALAQETVQGMAKHFERIVGILIDNPQMPVHQIGMLDEIEQQRLLEWGRNPRPFSEAISIVDMFEAQAAASPEALAVVYDGRALTYSELNRRANRLAHYLRQQGVRKNQVVGIMAERGLEFMVGILAILKAGGAYLPIDPDYPDERIEYMIQHSKVELLLAGKPSETRTPFTGGAEVVAYDEISVDAQMPDHNLGVAYDPDQLFYVLYTSGSTGNPKGVMIRAHAFVNLIRWFTREFDLNANDRVLLIAPTGFDLAQKNLFGALVSGGQLCLYWPGIFDYNRMSNLIQDSRITIINCAPSAFYPLMDFNQETNFVRLSSLKRVFLGGEPIHNRRIRPWIASGTADVEIINSYGPTECTDVVSYYRCDRRHLLSDQAIPIGKPIDNAELYVLGKDGHLLPAGWPGELCIGGMVLAQGYYHAPQLTAERFVPTPHLPSPRVYKTGDQARWLPDGNLEYIGRIDNQVKIRGYRVELAEIESSLARVEGIIQSVVTVGERADGHRYLCAYYVADREIRKEHCIRTMSRELPHFMIPDTFVSLDQFPLTPNGKIDRRALGEPAEEAASPPIPFADRAEEAELVEIWRRVLGPRPFGVHDHFFDAGGNSLLLIQMHGLLEKKFPGKWEIPDLFSYPTIAKMAAYWRQTESAARIEGLPFPQDYYSVFYSLSDTDVVPLPITGMHKEKLEQVASREAIPLPDILLSVWVYLLHEISGQSIVPVYVCGRSVAEARLLKVELAGLTDFEALFDKVRELQSAQKECKRLSVPKDLTKGKPERIVVGFHDADNRSEAILDRTPIDFMLQVRQERDEIRLGFVYRTDRLKLENVNQVLNAYDKLLTMLIQS</sequence>
<evidence type="ECO:0000259" key="6">
    <source>
        <dbReference type="PROSITE" id="PS50075"/>
    </source>
</evidence>
<dbReference type="FunFam" id="3.40.50.12780:FF:000012">
    <property type="entry name" value="Non-ribosomal peptide synthetase"/>
    <property type="match status" value="1"/>
</dbReference>
<comment type="cofactor">
    <cofactor evidence="1">
        <name>pantetheine 4'-phosphate</name>
        <dbReference type="ChEBI" id="CHEBI:47942"/>
    </cofactor>
</comment>
<dbReference type="AlphaFoldDB" id="A0A5S5CBI6"/>
<dbReference type="Pfam" id="PF00668">
    <property type="entry name" value="Condensation"/>
    <property type="match status" value="1"/>
</dbReference>
<dbReference type="RefSeq" id="WP_187434151.1">
    <property type="nucleotide sequence ID" value="NZ_VNHS01000003.1"/>
</dbReference>
<dbReference type="GO" id="GO:0003824">
    <property type="term" value="F:catalytic activity"/>
    <property type="evidence" value="ECO:0007669"/>
    <property type="project" value="UniProtKB-KW"/>
</dbReference>
<name>A0A5S5CBI6_9BACL</name>
<dbReference type="InterPro" id="IPR001242">
    <property type="entry name" value="Condensation_dom"/>
</dbReference>
<comment type="caution">
    <text evidence="7">The sequence shown here is derived from an EMBL/GenBank/DDBJ whole genome shotgun (WGS) entry which is preliminary data.</text>
</comment>
<dbReference type="GO" id="GO:0044550">
    <property type="term" value="P:secondary metabolite biosynthetic process"/>
    <property type="evidence" value="ECO:0007669"/>
    <property type="project" value="TreeGrafter"/>
</dbReference>
<dbReference type="Gene3D" id="3.30.300.30">
    <property type="match status" value="1"/>
</dbReference>
<dbReference type="Gene3D" id="2.30.38.10">
    <property type="entry name" value="Luciferase, Domain 3"/>
    <property type="match status" value="1"/>
</dbReference>
<dbReference type="Pfam" id="PF00550">
    <property type="entry name" value="PP-binding"/>
    <property type="match status" value="1"/>
</dbReference>
<evidence type="ECO:0000256" key="5">
    <source>
        <dbReference type="ARBA" id="ARBA00023268"/>
    </source>
</evidence>
<evidence type="ECO:0000256" key="2">
    <source>
        <dbReference type="ARBA" id="ARBA00006432"/>
    </source>
</evidence>
<keyword evidence="5" id="KW-0511">Multifunctional enzyme</keyword>
<comment type="similarity">
    <text evidence="2">Belongs to the ATP-dependent AMP-binding enzyme family.</text>
</comment>
<dbReference type="Gene3D" id="3.40.50.980">
    <property type="match status" value="2"/>
</dbReference>
<gene>
    <name evidence="7" type="ORF">BCM02_103405</name>
</gene>
<evidence type="ECO:0000313" key="7">
    <source>
        <dbReference type="EMBL" id="TYP76741.1"/>
    </source>
</evidence>
<dbReference type="SUPFAM" id="SSF56801">
    <property type="entry name" value="Acetyl-CoA synthetase-like"/>
    <property type="match status" value="1"/>
</dbReference>
<dbReference type="GO" id="GO:0031177">
    <property type="term" value="F:phosphopantetheine binding"/>
    <property type="evidence" value="ECO:0007669"/>
    <property type="project" value="TreeGrafter"/>
</dbReference>
<dbReference type="Pfam" id="PF00501">
    <property type="entry name" value="AMP-binding"/>
    <property type="match status" value="1"/>
</dbReference>
<dbReference type="GO" id="GO:0017000">
    <property type="term" value="P:antibiotic biosynthetic process"/>
    <property type="evidence" value="ECO:0007669"/>
    <property type="project" value="UniProtKB-KW"/>
</dbReference>
<dbReference type="InterPro" id="IPR010071">
    <property type="entry name" value="AA_adenyl_dom"/>
</dbReference>
<dbReference type="PROSITE" id="PS50075">
    <property type="entry name" value="CARRIER"/>
    <property type="match status" value="1"/>
</dbReference>
<evidence type="ECO:0000256" key="3">
    <source>
        <dbReference type="ARBA" id="ARBA00022737"/>
    </source>
</evidence>
<protein>
    <submittedName>
        <fullName evidence="7">Amino acid adenylation domain-containing protein</fullName>
    </submittedName>
</protein>
<keyword evidence="4" id="KW-0045">Antibiotic biosynthesis</keyword>
<dbReference type="InterPro" id="IPR045851">
    <property type="entry name" value="AMP-bd_C_sf"/>
</dbReference>
<dbReference type="InterPro" id="IPR000873">
    <property type="entry name" value="AMP-dep_synth/lig_dom"/>
</dbReference>
<dbReference type="Proteomes" id="UP000323257">
    <property type="component" value="Unassembled WGS sequence"/>
</dbReference>
<dbReference type="PROSITE" id="PS00455">
    <property type="entry name" value="AMP_BINDING"/>
    <property type="match status" value="1"/>
</dbReference>
<dbReference type="GO" id="GO:0043041">
    <property type="term" value="P:amino acid activation for nonribosomal peptide biosynthetic process"/>
    <property type="evidence" value="ECO:0007669"/>
    <property type="project" value="TreeGrafter"/>
</dbReference>
<dbReference type="Gene3D" id="3.30.559.30">
    <property type="entry name" value="Nonribosomal peptide synthetase, condensation domain"/>
    <property type="match status" value="2"/>
</dbReference>
<keyword evidence="8" id="KW-1185">Reference proteome</keyword>
<dbReference type="InterPro" id="IPR036736">
    <property type="entry name" value="ACP-like_sf"/>
</dbReference>
<dbReference type="SUPFAM" id="SSF52777">
    <property type="entry name" value="CoA-dependent acyltransferases"/>
    <property type="match status" value="3"/>
</dbReference>
<dbReference type="PANTHER" id="PTHR45527">
    <property type="entry name" value="NONRIBOSOMAL PEPTIDE SYNTHETASE"/>
    <property type="match status" value="1"/>
</dbReference>
<evidence type="ECO:0000256" key="1">
    <source>
        <dbReference type="ARBA" id="ARBA00001957"/>
    </source>
</evidence>
<dbReference type="InterPro" id="IPR020845">
    <property type="entry name" value="AMP-binding_CS"/>
</dbReference>
<dbReference type="NCBIfam" id="TIGR01733">
    <property type="entry name" value="AA-adenyl-dom"/>
    <property type="match status" value="1"/>
</dbReference>
<dbReference type="SUPFAM" id="SSF47336">
    <property type="entry name" value="ACP-like"/>
    <property type="match status" value="1"/>
</dbReference>
<dbReference type="Gene3D" id="1.10.1200.10">
    <property type="entry name" value="ACP-like"/>
    <property type="match status" value="1"/>
</dbReference>
<dbReference type="PANTHER" id="PTHR45527:SF1">
    <property type="entry name" value="FATTY ACID SYNTHASE"/>
    <property type="match status" value="1"/>
</dbReference>
<dbReference type="CDD" id="cd05930">
    <property type="entry name" value="A_NRPS"/>
    <property type="match status" value="1"/>
</dbReference>
<proteinExistence type="inferred from homology"/>
<dbReference type="GO" id="GO:0005737">
    <property type="term" value="C:cytoplasm"/>
    <property type="evidence" value="ECO:0007669"/>
    <property type="project" value="TreeGrafter"/>
</dbReference>
<evidence type="ECO:0000256" key="4">
    <source>
        <dbReference type="ARBA" id="ARBA00023194"/>
    </source>
</evidence>
<dbReference type="GO" id="GO:0008610">
    <property type="term" value="P:lipid biosynthetic process"/>
    <property type="evidence" value="ECO:0007669"/>
    <property type="project" value="UniProtKB-ARBA"/>
</dbReference>
<dbReference type="EMBL" id="VNHS01000003">
    <property type="protein sequence ID" value="TYP76741.1"/>
    <property type="molecule type" value="Genomic_DNA"/>
</dbReference>
<dbReference type="Gene3D" id="3.30.559.10">
    <property type="entry name" value="Chloramphenicol acetyltransferase-like domain"/>
    <property type="match status" value="1"/>
</dbReference>